<dbReference type="Gene3D" id="1.20.1250.20">
    <property type="entry name" value="MFS general substrate transporter like domains"/>
    <property type="match status" value="1"/>
</dbReference>
<dbReference type="GO" id="GO:0015293">
    <property type="term" value="F:symporter activity"/>
    <property type="evidence" value="ECO:0007669"/>
    <property type="project" value="InterPro"/>
</dbReference>
<dbReference type="GO" id="GO:0008643">
    <property type="term" value="P:carbohydrate transport"/>
    <property type="evidence" value="ECO:0007669"/>
    <property type="project" value="InterPro"/>
</dbReference>
<dbReference type="SUPFAM" id="SSF103473">
    <property type="entry name" value="MFS general substrate transporter"/>
    <property type="match status" value="1"/>
</dbReference>
<name>A0A382JNA8_9ZZZZ</name>
<dbReference type="EMBL" id="UINC01074963">
    <property type="protein sequence ID" value="SVC12673.1"/>
    <property type="molecule type" value="Genomic_DNA"/>
</dbReference>
<dbReference type="PANTHER" id="PTHR11328">
    <property type="entry name" value="MAJOR FACILITATOR SUPERFAMILY DOMAIN-CONTAINING PROTEIN"/>
    <property type="match status" value="1"/>
</dbReference>
<dbReference type="InterPro" id="IPR036259">
    <property type="entry name" value="MFS_trans_sf"/>
</dbReference>
<organism evidence="2">
    <name type="scientific">marine metagenome</name>
    <dbReference type="NCBI Taxonomy" id="408172"/>
    <lineage>
        <taxon>unclassified sequences</taxon>
        <taxon>metagenomes</taxon>
        <taxon>ecological metagenomes</taxon>
    </lineage>
</organism>
<keyword evidence="1" id="KW-0472">Membrane</keyword>
<evidence type="ECO:0008006" key="3">
    <source>
        <dbReference type="Google" id="ProtNLM"/>
    </source>
</evidence>
<protein>
    <recommendedName>
        <fullName evidence="3">Major facilitator superfamily (MFS) profile domain-containing protein</fullName>
    </recommendedName>
</protein>
<dbReference type="GO" id="GO:0005886">
    <property type="term" value="C:plasma membrane"/>
    <property type="evidence" value="ECO:0007669"/>
    <property type="project" value="TreeGrafter"/>
</dbReference>
<feature type="transmembrane region" description="Helical" evidence="1">
    <location>
        <begin position="101"/>
        <end position="120"/>
    </location>
</feature>
<dbReference type="InterPro" id="IPR039672">
    <property type="entry name" value="MFS_2"/>
</dbReference>
<keyword evidence="1" id="KW-1133">Transmembrane helix</keyword>
<evidence type="ECO:0000313" key="2">
    <source>
        <dbReference type="EMBL" id="SVC12673.1"/>
    </source>
</evidence>
<dbReference type="AlphaFoldDB" id="A0A382JNA8"/>
<gene>
    <name evidence="2" type="ORF">METZ01_LOCUS265527</name>
</gene>
<proteinExistence type="predicted"/>
<feature type="transmembrane region" description="Helical" evidence="1">
    <location>
        <begin position="27"/>
        <end position="44"/>
    </location>
</feature>
<dbReference type="PANTHER" id="PTHR11328:SF28">
    <property type="entry name" value="MAJOR FACILITATOR SUPERFAMILY DOMAIN-CONTAINING PROTEIN 12"/>
    <property type="match status" value="1"/>
</dbReference>
<sequence>MIFDGISDPIVGAFSDNFHSKLGRRHPFMYASAIPFGLAFYFLFSPPESFSGVNLFLWLTFFAISLRLMMTFFLLPYYALGAELTENYNDRTALVAYRNMFSFVAAMILSIVAFTVYFKSTDAYPQGQLNPAAYPAFALTFAIVSVIVI</sequence>
<feature type="non-terminal residue" evidence="2">
    <location>
        <position position="149"/>
    </location>
</feature>
<feature type="transmembrane region" description="Helical" evidence="1">
    <location>
        <begin position="56"/>
        <end position="80"/>
    </location>
</feature>
<keyword evidence="1" id="KW-0812">Transmembrane</keyword>
<evidence type="ECO:0000256" key="1">
    <source>
        <dbReference type="SAM" id="Phobius"/>
    </source>
</evidence>
<reference evidence="2" key="1">
    <citation type="submission" date="2018-05" db="EMBL/GenBank/DDBJ databases">
        <authorList>
            <person name="Lanie J.A."/>
            <person name="Ng W.-L."/>
            <person name="Kazmierczak K.M."/>
            <person name="Andrzejewski T.M."/>
            <person name="Davidsen T.M."/>
            <person name="Wayne K.J."/>
            <person name="Tettelin H."/>
            <person name="Glass J.I."/>
            <person name="Rusch D."/>
            <person name="Podicherti R."/>
            <person name="Tsui H.-C.T."/>
            <person name="Winkler M.E."/>
        </authorList>
    </citation>
    <scope>NUCLEOTIDE SEQUENCE</scope>
</reference>
<accession>A0A382JNA8</accession>
<dbReference type="Pfam" id="PF13347">
    <property type="entry name" value="MFS_2"/>
    <property type="match status" value="1"/>
</dbReference>
<feature type="transmembrane region" description="Helical" evidence="1">
    <location>
        <begin position="132"/>
        <end position="148"/>
    </location>
</feature>